<protein>
    <submittedName>
        <fullName evidence="3">Uncharacterized protein</fullName>
    </submittedName>
</protein>
<feature type="coiled-coil region" evidence="1">
    <location>
        <begin position="227"/>
        <end position="257"/>
    </location>
</feature>
<dbReference type="EMBL" id="MT141515">
    <property type="protein sequence ID" value="QJA64202.1"/>
    <property type="molecule type" value="Genomic_DNA"/>
</dbReference>
<evidence type="ECO:0000313" key="2">
    <source>
        <dbReference type="EMBL" id="QJA64202.1"/>
    </source>
</evidence>
<keyword evidence="1" id="KW-0175">Coiled coil</keyword>
<gene>
    <name evidence="3" type="ORF">MM415A00310_0009</name>
    <name evidence="2" type="ORF">MM415B00528_0009</name>
</gene>
<accession>A0A6M3KM41</accession>
<proteinExistence type="predicted"/>
<sequence>MDGMLVKVKYFINGEGLSRLEYTYYSEEPLSVGDVVTVPVKDTTARAKVTAVDIPESDVATFKDKLKTIPAGAKVQPTLKTAKEIVERMPVIDDPVITEALRNREIESGEVHIDDMIPPSPHLSQPDSDMPVTLTLVNPRTDVSIIELGEKVNALVTYANKRVIASGEDVRAAADDLGFIARLTKAIEEKRDGYVRPHNEYVKEVNTYFKLLSDPLAVAEKITKQKVLAYNAEQERKRKEAEEINRQKIELARREAELSGTGEFTVDTEPLPVPAAAPKTVRASTATLGTRSDRKWRLVDKELVPEEYKILNELLINNLVRNGIPKIPGIEIYLEDNLSVRATR</sequence>
<dbReference type="AlphaFoldDB" id="A0A6M3KM41"/>
<dbReference type="EMBL" id="MT142504">
    <property type="protein sequence ID" value="QJA83129.1"/>
    <property type="molecule type" value="Genomic_DNA"/>
</dbReference>
<evidence type="ECO:0000313" key="3">
    <source>
        <dbReference type="EMBL" id="QJA83129.1"/>
    </source>
</evidence>
<reference evidence="3" key="1">
    <citation type="submission" date="2020-03" db="EMBL/GenBank/DDBJ databases">
        <title>The deep terrestrial virosphere.</title>
        <authorList>
            <person name="Holmfeldt K."/>
            <person name="Nilsson E."/>
            <person name="Simone D."/>
            <person name="Lopez-Fernandez M."/>
            <person name="Wu X."/>
            <person name="de Brujin I."/>
            <person name="Lundin D."/>
            <person name="Andersson A."/>
            <person name="Bertilsson S."/>
            <person name="Dopson M."/>
        </authorList>
    </citation>
    <scope>NUCLEOTIDE SEQUENCE</scope>
    <source>
        <strain evidence="3">MM415A00310</strain>
        <strain evidence="2">MM415B00528</strain>
    </source>
</reference>
<organism evidence="3">
    <name type="scientific">viral metagenome</name>
    <dbReference type="NCBI Taxonomy" id="1070528"/>
    <lineage>
        <taxon>unclassified sequences</taxon>
        <taxon>metagenomes</taxon>
        <taxon>organismal metagenomes</taxon>
    </lineage>
</organism>
<name>A0A6M3KM41_9ZZZZ</name>
<evidence type="ECO:0000256" key="1">
    <source>
        <dbReference type="SAM" id="Coils"/>
    </source>
</evidence>